<dbReference type="GO" id="GO:0005634">
    <property type="term" value="C:nucleus"/>
    <property type="evidence" value="ECO:0007669"/>
    <property type="project" value="UniProtKB-SubCell"/>
</dbReference>
<feature type="region of interest" description="Disordered" evidence="8">
    <location>
        <begin position="249"/>
        <end position="269"/>
    </location>
</feature>
<comment type="subcellular location">
    <subcellularLocation>
        <location evidence="1 6">Nucleus</location>
    </subcellularLocation>
</comment>
<comment type="caution">
    <text evidence="9">The sequence shown here is derived from an EMBL/GenBank/DDBJ whole genome shotgun (WGS) entry which is preliminary data.</text>
</comment>
<organism evidence="9">
    <name type="scientific">Brassica cretica</name>
    <name type="common">Mustard</name>
    <dbReference type="NCBI Taxonomy" id="69181"/>
    <lineage>
        <taxon>Eukaryota</taxon>
        <taxon>Viridiplantae</taxon>
        <taxon>Streptophyta</taxon>
        <taxon>Embryophyta</taxon>
        <taxon>Tracheophyta</taxon>
        <taxon>Spermatophyta</taxon>
        <taxon>Magnoliopsida</taxon>
        <taxon>eudicotyledons</taxon>
        <taxon>Gunneridae</taxon>
        <taxon>Pentapetalae</taxon>
        <taxon>rosids</taxon>
        <taxon>malvids</taxon>
        <taxon>Brassicales</taxon>
        <taxon>Brassicaceae</taxon>
        <taxon>Brassiceae</taxon>
        <taxon>Brassica</taxon>
    </lineage>
</organism>
<feature type="compositionally biased region" description="Polar residues" evidence="8">
    <location>
        <begin position="30"/>
        <end position="40"/>
    </location>
</feature>
<dbReference type="PANTHER" id="PTHR23163">
    <property type="entry name" value="RING FINGER PROTEIN-RELATED"/>
    <property type="match status" value="1"/>
</dbReference>
<keyword evidence="6" id="KW-0156">Chromatin regulator</keyword>
<evidence type="ECO:0000256" key="3">
    <source>
        <dbReference type="ARBA" id="ARBA00022771"/>
    </source>
</evidence>
<evidence type="ECO:0000256" key="8">
    <source>
        <dbReference type="SAM" id="MobiDB-lite"/>
    </source>
</evidence>
<feature type="coiled-coil region" evidence="7">
    <location>
        <begin position="351"/>
        <end position="381"/>
    </location>
</feature>
<dbReference type="InterPro" id="IPR013956">
    <property type="entry name" value="E3_ubiquit_lig_Bre1"/>
</dbReference>
<feature type="compositionally biased region" description="Polar residues" evidence="8">
    <location>
        <begin position="249"/>
        <end position="259"/>
    </location>
</feature>
<dbReference type="GO" id="GO:0008270">
    <property type="term" value="F:zinc ion binding"/>
    <property type="evidence" value="ECO:0007669"/>
    <property type="project" value="UniProtKB-KW"/>
</dbReference>
<evidence type="ECO:0000256" key="4">
    <source>
        <dbReference type="ARBA" id="ARBA00022833"/>
    </source>
</evidence>
<comment type="pathway">
    <text evidence="6">Protein modification; protein ubiquitination.</text>
</comment>
<dbReference type="GO" id="GO:0006325">
    <property type="term" value="P:chromatin organization"/>
    <property type="evidence" value="ECO:0007669"/>
    <property type="project" value="UniProtKB-KW"/>
</dbReference>
<evidence type="ECO:0000256" key="7">
    <source>
        <dbReference type="SAM" id="Coils"/>
    </source>
</evidence>
<dbReference type="AlphaFoldDB" id="A0A8S9LF50"/>
<protein>
    <recommendedName>
        <fullName evidence="6">E3 ubiquitin protein ligase</fullName>
        <ecNumber evidence="6">2.3.2.27</ecNumber>
    </recommendedName>
</protein>
<feature type="region of interest" description="Disordered" evidence="8">
    <location>
        <begin position="1"/>
        <end position="40"/>
    </location>
</feature>
<dbReference type="GO" id="GO:0016567">
    <property type="term" value="P:protein ubiquitination"/>
    <property type="evidence" value="ECO:0007669"/>
    <property type="project" value="UniProtKB-UniRule"/>
</dbReference>
<keyword evidence="6" id="KW-0833">Ubl conjugation pathway</keyword>
<sequence>MGEAGQSREGESITPLLGGGTENKVAAPPQQFNSLPAPNENASYINQATSYLGSYFSHSSVEYGGKDSCKSLSHPHELLRSTSGGDGNSPVSVCVSPGARCSTSSESPTSAANSPSAESTETPSQASNAIVTSNWLGLSGTSMFQGLIDRALRTVRGSADDIGWLQHDPEMPPAEDGTDRIRPVPCASRILKKNLHFLLLSQLTADVESCSIRVIDSSIGAHRSVNKEDGSSPSVKDDFINRLLETGATESSSSNTCSNQKEENRENTSSQLKQTLCNLVAATNDLRCLKDELYPTALRTGLDKDLSGQLALNELESEMKSFRVVLDDVLVKFKSLSRELQSHRDTDAKVRADLKRIRGELENEVVELQQCNGELSALRAERDATSGAFFPVLSPGNKLASRDKARDKQRDLQDMESILKDLTVLASSRLQELKDLHEERTKILEKMSVLQKNSKSVTSISSSQACLSLKDQLRKSKEAVFKYMALLEKLQVEKDSIFWREREMSIKSELVDVARRSSSVADSRIASLDVEIQKQLDDKSRIKTRLENISKERGRKEIFADMKALVASFPGEMGSMRSQLENYKETAGGIHSLRADVQSLSVVLCRKTKECEALHLRSADYASQLHDLNATVCDLKNSHEELKLFLDMYKRESTDPRDIAEAKEQEYRAWAHVESLKSSLDEQNLELRVKAANEAEAVSQQMLAAAEAEIADLRQKIDDCKR</sequence>
<keyword evidence="6 7" id="KW-0175">Coiled coil</keyword>
<evidence type="ECO:0000313" key="9">
    <source>
        <dbReference type="EMBL" id="KAF2604749.1"/>
    </source>
</evidence>
<evidence type="ECO:0000256" key="1">
    <source>
        <dbReference type="ARBA" id="ARBA00004123"/>
    </source>
</evidence>
<keyword evidence="6" id="KW-0808">Transferase</keyword>
<keyword evidence="3 6" id="KW-0863">Zinc-finger</keyword>
<gene>
    <name evidence="9" type="ORF">F2Q70_00028854</name>
</gene>
<comment type="similarity">
    <text evidence="6">Belongs to the BRE1 family.</text>
</comment>
<feature type="region of interest" description="Disordered" evidence="8">
    <location>
        <begin position="96"/>
        <end position="126"/>
    </location>
</feature>
<dbReference type="EC" id="2.3.2.27" evidence="6"/>
<reference evidence="9" key="1">
    <citation type="submission" date="2019-12" db="EMBL/GenBank/DDBJ databases">
        <title>Genome sequencing and annotation of Brassica cretica.</title>
        <authorList>
            <person name="Studholme D.J."/>
            <person name="Sarris P.F."/>
        </authorList>
    </citation>
    <scope>NUCLEOTIDE SEQUENCE</scope>
    <source>
        <strain evidence="9">PFS-102/07</strain>
        <tissue evidence="9">Leaf</tissue>
    </source>
</reference>
<dbReference type="PANTHER" id="PTHR23163:SF5">
    <property type="entry name" value="E3 UBIQUITIN PROTEIN LIGASE"/>
    <property type="match status" value="1"/>
</dbReference>
<dbReference type="GO" id="GO:0061630">
    <property type="term" value="F:ubiquitin protein ligase activity"/>
    <property type="evidence" value="ECO:0007669"/>
    <property type="project" value="UniProtKB-EC"/>
</dbReference>
<feature type="compositionally biased region" description="Basic and acidic residues" evidence="8">
    <location>
        <begin position="1"/>
        <end position="11"/>
    </location>
</feature>
<accession>A0A8S9LF50</accession>
<feature type="compositionally biased region" description="Polar residues" evidence="8">
    <location>
        <begin position="101"/>
        <end position="126"/>
    </location>
</feature>
<proteinExistence type="inferred from homology"/>
<keyword evidence="5 6" id="KW-0539">Nucleus</keyword>
<keyword evidence="4 6" id="KW-0862">Zinc</keyword>
<evidence type="ECO:0000256" key="5">
    <source>
        <dbReference type="ARBA" id="ARBA00023242"/>
    </source>
</evidence>
<evidence type="ECO:0000256" key="2">
    <source>
        <dbReference type="ARBA" id="ARBA00022723"/>
    </source>
</evidence>
<comment type="catalytic activity">
    <reaction evidence="6">
        <text>S-ubiquitinyl-[E2 ubiquitin-conjugating enzyme]-L-cysteine + [acceptor protein]-L-lysine = [E2 ubiquitin-conjugating enzyme]-L-cysteine + N(6)-ubiquitinyl-[acceptor protein]-L-lysine.</text>
        <dbReference type="EC" id="2.3.2.27"/>
    </reaction>
</comment>
<keyword evidence="2 6" id="KW-0479">Metal-binding</keyword>
<dbReference type="GO" id="GO:0033503">
    <property type="term" value="C:HULC complex"/>
    <property type="evidence" value="ECO:0007669"/>
    <property type="project" value="TreeGrafter"/>
</dbReference>
<name>A0A8S9LF50_BRACR</name>
<dbReference type="EMBL" id="QGKY02000094">
    <property type="protein sequence ID" value="KAF2604749.1"/>
    <property type="molecule type" value="Genomic_DNA"/>
</dbReference>
<evidence type="ECO:0000256" key="6">
    <source>
        <dbReference type="RuleBase" id="RU365038"/>
    </source>
</evidence>